<evidence type="ECO:0000313" key="2">
    <source>
        <dbReference type="Proteomes" id="UP000499080"/>
    </source>
</evidence>
<evidence type="ECO:0000313" key="1">
    <source>
        <dbReference type="EMBL" id="GBO41193.1"/>
    </source>
</evidence>
<proteinExistence type="predicted"/>
<dbReference type="EMBL" id="BGPR01066746">
    <property type="protein sequence ID" value="GBO41193.1"/>
    <property type="molecule type" value="Genomic_DNA"/>
</dbReference>
<accession>A0A4Y2WUZ0</accession>
<organism evidence="1 2">
    <name type="scientific">Araneus ventricosus</name>
    <name type="common">Orbweaver spider</name>
    <name type="synonym">Epeira ventricosa</name>
    <dbReference type="NCBI Taxonomy" id="182803"/>
    <lineage>
        <taxon>Eukaryota</taxon>
        <taxon>Metazoa</taxon>
        <taxon>Ecdysozoa</taxon>
        <taxon>Arthropoda</taxon>
        <taxon>Chelicerata</taxon>
        <taxon>Arachnida</taxon>
        <taxon>Araneae</taxon>
        <taxon>Araneomorphae</taxon>
        <taxon>Entelegynae</taxon>
        <taxon>Araneoidea</taxon>
        <taxon>Araneidae</taxon>
        <taxon>Araneus</taxon>
    </lineage>
</organism>
<name>A0A4Y2WUZ0_ARAVE</name>
<dbReference type="AlphaFoldDB" id="A0A4Y2WUZ0"/>
<reference evidence="1 2" key="1">
    <citation type="journal article" date="2019" name="Sci. Rep.">
        <title>Orb-weaving spider Araneus ventricosus genome elucidates the spidroin gene catalogue.</title>
        <authorList>
            <person name="Kono N."/>
            <person name="Nakamura H."/>
            <person name="Ohtoshi R."/>
            <person name="Moran D.A.P."/>
            <person name="Shinohara A."/>
            <person name="Yoshida Y."/>
            <person name="Fujiwara M."/>
            <person name="Mori M."/>
            <person name="Tomita M."/>
            <person name="Arakawa K."/>
        </authorList>
    </citation>
    <scope>NUCLEOTIDE SEQUENCE [LARGE SCALE GENOMIC DNA]</scope>
</reference>
<keyword evidence="2" id="KW-1185">Reference proteome</keyword>
<protein>
    <submittedName>
        <fullName evidence="1">Uncharacterized protein</fullName>
    </submittedName>
</protein>
<comment type="caution">
    <text evidence="1">The sequence shown here is derived from an EMBL/GenBank/DDBJ whole genome shotgun (WGS) entry which is preliminary data.</text>
</comment>
<gene>
    <name evidence="1" type="ORF">AVEN_161525_1</name>
</gene>
<sequence>MEHSSTSANRLRNDNASLFRCGLTKRGGAEAPILDWRPGLDHRALKKALIDNVAYVTGTGQRRVTKRGFDGRGAIFAFVGRVLTREK</sequence>
<dbReference type="Proteomes" id="UP000499080">
    <property type="component" value="Unassembled WGS sequence"/>
</dbReference>